<dbReference type="InterPro" id="IPR022234">
    <property type="entry name" value="DUF3759"/>
</dbReference>
<feature type="compositionally biased region" description="Basic and acidic residues" evidence="1">
    <location>
        <begin position="115"/>
        <end position="136"/>
    </location>
</feature>
<accession>A0A3N4K3Q5</accession>
<name>A0A3N4K3Q5_9PEZI</name>
<sequence>MILLPSSKHSPNIRLPNLYPSKKKKAHISQCLAGIPIGDSHDAWKQLYKNDGGSHGGNLSHELVAGAAAFEGFKLFENHQRREGKQVSHGTAKEMLVGLAAAEAEKLIEKKGLSMHEGERAKHAAKQNAERMYDEHYGDDDQYNPNSRGAPGPLEQYGDYERRYHGRGR</sequence>
<evidence type="ECO:0000313" key="2">
    <source>
        <dbReference type="EMBL" id="RPB05206.1"/>
    </source>
</evidence>
<dbReference type="Proteomes" id="UP000276215">
    <property type="component" value="Unassembled WGS sequence"/>
</dbReference>
<dbReference type="STRING" id="1336337.A0A3N4K3Q5"/>
<keyword evidence="3" id="KW-1185">Reference proteome</keyword>
<reference evidence="2 3" key="1">
    <citation type="journal article" date="2018" name="Nat. Ecol. Evol.">
        <title>Pezizomycetes genomes reveal the molecular basis of ectomycorrhizal truffle lifestyle.</title>
        <authorList>
            <person name="Murat C."/>
            <person name="Payen T."/>
            <person name="Noel B."/>
            <person name="Kuo A."/>
            <person name="Morin E."/>
            <person name="Chen J."/>
            <person name="Kohler A."/>
            <person name="Krizsan K."/>
            <person name="Balestrini R."/>
            <person name="Da Silva C."/>
            <person name="Montanini B."/>
            <person name="Hainaut M."/>
            <person name="Levati E."/>
            <person name="Barry K.W."/>
            <person name="Belfiori B."/>
            <person name="Cichocki N."/>
            <person name="Clum A."/>
            <person name="Dockter R.B."/>
            <person name="Fauchery L."/>
            <person name="Guy J."/>
            <person name="Iotti M."/>
            <person name="Le Tacon F."/>
            <person name="Lindquist E.A."/>
            <person name="Lipzen A."/>
            <person name="Malagnac F."/>
            <person name="Mello A."/>
            <person name="Molinier V."/>
            <person name="Miyauchi S."/>
            <person name="Poulain J."/>
            <person name="Riccioni C."/>
            <person name="Rubini A."/>
            <person name="Sitrit Y."/>
            <person name="Splivallo R."/>
            <person name="Traeger S."/>
            <person name="Wang M."/>
            <person name="Zifcakova L."/>
            <person name="Wipf D."/>
            <person name="Zambonelli A."/>
            <person name="Paolocci F."/>
            <person name="Nowrousian M."/>
            <person name="Ottonello S."/>
            <person name="Baldrian P."/>
            <person name="Spatafora J.W."/>
            <person name="Henrissat B."/>
            <person name="Nagy L.G."/>
            <person name="Aury J.M."/>
            <person name="Wincker P."/>
            <person name="Grigoriev I.V."/>
            <person name="Bonfante P."/>
            <person name="Martin F.M."/>
        </authorList>
    </citation>
    <scope>NUCLEOTIDE SEQUENCE [LARGE SCALE GENOMIC DNA]</scope>
    <source>
        <strain evidence="2 3">120613-1</strain>
    </source>
</reference>
<dbReference type="AlphaFoldDB" id="A0A3N4K3Q5"/>
<evidence type="ECO:0008006" key="4">
    <source>
        <dbReference type="Google" id="ProtNLM"/>
    </source>
</evidence>
<dbReference type="OrthoDB" id="9895617at2759"/>
<proteinExistence type="predicted"/>
<feature type="region of interest" description="Disordered" evidence="1">
    <location>
        <begin position="115"/>
        <end position="169"/>
    </location>
</feature>
<dbReference type="PANTHER" id="PTHR37450">
    <property type="entry name" value="CIPC PROTEIN"/>
    <property type="match status" value="1"/>
</dbReference>
<protein>
    <recommendedName>
        <fullName evidence="4">CipC-like antibiotic response protein</fullName>
    </recommendedName>
</protein>
<dbReference type="Pfam" id="PF12585">
    <property type="entry name" value="DUF3759"/>
    <property type="match status" value="1"/>
</dbReference>
<gene>
    <name evidence="2" type="ORF">L873DRAFT_954104</name>
</gene>
<evidence type="ECO:0000256" key="1">
    <source>
        <dbReference type="SAM" id="MobiDB-lite"/>
    </source>
</evidence>
<organism evidence="2 3">
    <name type="scientific">Choiromyces venosus 120613-1</name>
    <dbReference type="NCBI Taxonomy" id="1336337"/>
    <lineage>
        <taxon>Eukaryota</taxon>
        <taxon>Fungi</taxon>
        <taxon>Dikarya</taxon>
        <taxon>Ascomycota</taxon>
        <taxon>Pezizomycotina</taxon>
        <taxon>Pezizomycetes</taxon>
        <taxon>Pezizales</taxon>
        <taxon>Tuberaceae</taxon>
        <taxon>Choiromyces</taxon>
    </lineage>
</organism>
<dbReference type="PANTHER" id="PTHR37450:SF1">
    <property type="entry name" value="CIPC PROTEIN"/>
    <property type="match status" value="1"/>
</dbReference>
<evidence type="ECO:0000313" key="3">
    <source>
        <dbReference type="Proteomes" id="UP000276215"/>
    </source>
</evidence>
<dbReference type="EMBL" id="ML120354">
    <property type="protein sequence ID" value="RPB05206.1"/>
    <property type="molecule type" value="Genomic_DNA"/>
</dbReference>